<dbReference type="RefSeq" id="WP_159266893.1">
    <property type="nucleotide sequence ID" value="NZ_CACSIK010000001.1"/>
</dbReference>
<sequence length="167" mass="18406">MNAHKNQIHYQKYLTTLVLTALVMLLSPATFADNILSPTLQVYKSPSCGCCGKWVEHLNSEGLSTEVHNSDRLAEIKAELGITPSLQSCHTAVTDSGYVFEGHIPARLIKQFLAKPPQNAIGLTVPNMPMGSPGMEMGEHFQAYQVLQINKDGSQEVYAKINHKDQQ</sequence>
<accession>A0A5S9MSX4</accession>
<evidence type="ECO:0000313" key="3">
    <source>
        <dbReference type="EMBL" id="CAA0085864.1"/>
    </source>
</evidence>
<protein>
    <recommendedName>
        <fullName evidence="6">Metal-binding protein</fullName>
    </recommendedName>
</protein>
<evidence type="ECO:0000313" key="2">
    <source>
        <dbReference type="EMBL" id="CAA0080133.1"/>
    </source>
</evidence>
<keyword evidence="4" id="KW-1185">Reference proteome</keyword>
<proteinExistence type="predicted"/>
<feature type="signal peptide" evidence="1">
    <location>
        <begin position="1"/>
        <end position="32"/>
    </location>
</feature>
<name>A0A5S9MSX4_9GAMM</name>
<dbReference type="OrthoDB" id="14727at2"/>
<evidence type="ECO:0000256" key="1">
    <source>
        <dbReference type="SAM" id="SignalP"/>
    </source>
</evidence>
<gene>
    <name evidence="2" type="ORF">IHBHHGIJ_00175</name>
    <name evidence="3" type="ORF">KFEGEMFD_00974</name>
</gene>
<dbReference type="Pfam" id="PF04214">
    <property type="entry name" value="DUF411"/>
    <property type="match status" value="1"/>
</dbReference>
<dbReference type="EMBL" id="CACSIK010000001">
    <property type="protein sequence ID" value="CAA0080133.1"/>
    <property type="molecule type" value="Genomic_DNA"/>
</dbReference>
<dbReference type="Proteomes" id="UP000439591">
    <property type="component" value="Unassembled WGS sequence"/>
</dbReference>
<feature type="chain" id="PRO_5036150374" description="Metal-binding protein" evidence="1">
    <location>
        <begin position="33"/>
        <end position="167"/>
    </location>
</feature>
<evidence type="ECO:0008006" key="6">
    <source>
        <dbReference type="Google" id="ProtNLM"/>
    </source>
</evidence>
<dbReference type="InterPro" id="IPR007332">
    <property type="entry name" value="DUF411"/>
</dbReference>
<evidence type="ECO:0000313" key="4">
    <source>
        <dbReference type="Proteomes" id="UP000435877"/>
    </source>
</evidence>
<dbReference type="EMBL" id="CACSIM010000001">
    <property type="protein sequence ID" value="CAA0085864.1"/>
    <property type="molecule type" value="Genomic_DNA"/>
</dbReference>
<dbReference type="AlphaFoldDB" id="A0A5S9MSX4"/>
<evidence type="ECO:0000313" key="5">
    <source>
        <dbReference type="Proteomes" id="UP000439591"/>
    </source>
</evidence>
<reference evidence="4 5" key="1">
    <citation type="submission" date="2019-11" db="EMBL/GenBank/DDBJ databases">
        <authorList>
            <person name="Holert J."/>
        </authorList>
    </citation>
    <scope>NUCLEOTIDE SEQUENCE [LARGE SCALE GENOMIC DNA]</scope>
    <source>
        <strain evidence="3">BC3_2A</strain>
        <strain evidence="2">SB11_1A</strain>
    </source>
</reference>
<dbReference type="Proteomes" id="UP000435877">
    <property type="component" value="Unassembled WGS sequence"/>
</dbReference>
<organism evidence="2 4">
    <name type="scientific">Zhongshania aliphaticivorans</name>
    <dbReference type="NCBI Taxonomy" id="1470434"/>
    <lineage>
        <taxon>Bacteria</taxon>
        <taxon>Pseudomonadati</taxon>
        <taxon>Pseudomonadota</taxon>
        <taxon>Gammaproteobacteria</taxon>
        <taxon>Cellvibrionales</taxon>
        <taxon>Spongiibacteraceae</taxon>
        <taxon>Zhongshania</taxon>
    </lineage>
</organism>
<keyword evidence="1" id="KW-0732">Signal</keyword>